<organism evidence="1 2">
    <name type="scientific">Jatropha curcas</name>
    <name type="common">Barbados nut</name>
    <dbReference type="NCBI Taxonomy" id="180498"/>
    <lineage>
        <taxon>Eukaryota</taxon>
        <taxon>Viridiplantae</taxon>
        <taxon>Streptophyta</taxon>
        <taxon>Embryophyta</taxon>
        <taxon>Tracheophyta</taxon>
        <taxon>Spermatophyta</taxon>
        <taxon>Magnoliopsida</taxon>
        <taxon>eudicotyledons</taxon>
        <taxon>Gunneridae</taxon>
        <taxon>Pentapetalae</taxon>
        <taxon>rosids</taxon>
        <taxon>fabids</taxon>
        <taxon>Malpighiales</taxon>
        <taxon>Euphorbiaceae</taxon>
        <taxon>Crotonoideae</taxon>
        <taxon>Jatropheae</taxon>
        <taxon>Jatropha</taxon>
    </lineage>
</organism>
<reference evidence="1 2" key="1">
    <citation type="journal article" date="2014" name="PLoS ONE">
        <title>Global Analysis of Gene Expression Profiles in Physic Nut (Jatropha curcas L.) Seedlings Exposed to Salt Stress.</title>
        <authorList>
            <person name="Zhang L."/>
            <person name="Zhang C."/>
            <person name="Wu P."/>
            <person name="Chen Y."/>
            <person name="Li M."/>
            <person name="Jiang H."/>
            <person name="Wu G."/>
        </authorList>
    </citation>
    <scope>NUCLEOTIDE SEQUENCE [LARGE SCALE GENOMIC DNA]</scope>
    <source>
        <strain evidence="2">cv. GZQX0401</strain>
        <tissue evidence="1">Young leaves</tissue>
    </source>
</reference>
<gene>
    <name evidence="1" type="ORF">JCGZ_19779</name>
</gene>
<evidence type="ECO:0000313" key="1">
    <source>
        <dbReference type="EMBL" id="KDP27750.1"/>
    </source>
</evidence>
<name>A0A067K677_JATCU</name>
<protein>
    <submittedName>
        <fullName evidence="1">Uncharacterized protein</fullName>
    </submittedName>
</protein>
<accession>A0A067K677</accession>
<keyword evidence="2" id="KW-1185">Reference proteome</keyword>
<dbReference type="AlphaFoldDB" id="A0A067K677"/>
<dbReference type="EMBL" id="KK914798">
    <property type="protein sequence ID" value="KDP27750.1"/>
    <property type="molecule type" value="Genomic_DNA"/>
</dbReference>
<proteinExistence type="predicted"/>
<dbReference type="Proteomes" id="UP000027138">
    <property type="component" value="Unassembled WGS sequence"/>
</dbReference>
<evidence type="ECO:0000313" key="2">
    <source>
        <dbReference type="Proteomes" id="UP000027138"/>
    </source>
</evidence>
<sequence length="85" mass="9848">MVPVALCYFQEWREARFEFEDGDNRPCRADIVQQMGWSLPVSGFSKCNVDTAIFEGLIRRVLEPCFEMRGVSLCRPYLVSSMIFC</sequence>